<sequence>MKQILALIIFIFANISILNFSVSAQEINVNYINQLADEALNYAKTNRFEETKNVVQTINNILNSNFIFTADEIRTLQSSYNETIRSLEESSINKQLVLRNLTKYRLIVDAVFTEYMPLWSEMEEPVLTAFQSVKDAYHDENNERFISELKDFLSIYDLIYPSIVLDLPIKKVQKVDAQIEYLEQNAERLFMSERGMETMEAIQTDLQSLFEEGSDEDEADPSLWWVIISTGGIIVLTLSYVGWRKYKAEKEKQYRYKKEQKN</sequence>
<evidence type="ECO:0000313" key="2">
    <source>
        <dbReference type="EMBL" id="MCU9593687.1"/>
    </source>
</evidence>
<reference evidence="2 3" key="1">
    <citation type="submission" date="2022-10" db="EMBL/GenBank/DDBJ databases">
        <title>Description of Fervidibacillus gen. nov. in the family Fervidibacillaceae fam. nov. with two species, Fervidibacillus albus sp. nov., and Fervidibacillus halotolerans sp. nov., isolated from tidal flat sediments.</title>
        <authorList>
            <person name="Kwon K.K."/>
            <person name="Yang S.-H."/>
        </authorList>
    </citation>
    <scope>NUCLEOTIDE SEQUENCE [LARGE SCALE GENOMIC DNA]</scope>
    <source>
        <strain evidence="2 3">DSM 23332</strain>
    </source>
</reference>
<accession>A0ABT2WI13</accession>
<evidence type="ECO:0000256" key="1">
    <source>
        <dbReference type="SAM" id="Phobius"/>
    </source>
</evidence>
<dbReference type="RefSeq" id="WP_173661323.1">
    <property type="nucleotide sequence ID" value="NZ_JAOUSE010000007.1"/>
</dbReference>
<dbReference type="Pfam" id="PF09577">
    <property type="entry name" value="Spore_YpjB"/>
    <property type="match status" value="1"/>
</dbReference>
<feature type="transmembrane region" description="Helical" evidence="1">
    <location>
        <begin position="223"/>
        <end position="243"/>
    </location>
</feature>
<dbReference type="Proteomes" id="UP001208656">
    <property type="component" value="Unassembled WGS sequence"/>
</dbReference>
<gene>
    <name evidence="2" type="ORF">OEV82_04340</name>
</gene>
<keyword evidence="1" id="KW-0472">Membrane</keyword>
<keyword evidence="3" id="KW-1185">Reference proteome</keyword>
<name>A0ABT2WI13_9BACI</name>
<protein>
    <submittedName>
        <fullName evidence="2">Sporulation protein YpjB</fullName>
    </submittedName>
</protein>
<organism evidence="2 3">
    <name type="scientific">Pallidibacillus thermolactis</name>
    <dbReference type="NCBI Taxonomy" id="251051"/>
    <lineage>
        <taxon>Bacteria</taxon>
        <taxon>Bacillati</taxon>
        <taxon>Bacillota</taxon>
        <taxon>Bacilli</taxon>
        <taxon>Bacillales</taxon>
        <taxon>Bacillaceae</taxon>
        <taxon>Pallidibacillus</taxon>
    </lineage>
</organism>
<evidence type="ECO:0000313" key="3">
    <source>
        <dbReference type="Proteomes" id="UP001208656"/>
    </source>
</evidence>
<dbReference type="EMBL" id="JAOUSE010000007">
    <property type="protein sequence ID" value="MCU9593687.1"/>
    <property type="molecule type" value="Genomic_DNA"/>
</dbReference>
<dbReference type="InterPro" id="IPR014231">
    <property type="entry name" value="Spore_YpjB"/>
</dbReference>
<proteinExistence type="predicted"/>
<keyword evidence="1" id="KW-1133">Transmembrane helix</keyword>
<comment type="caution">
    <text evidence="2">The sequence shown here is derived from an EMBL/GenBank/DDBJ whole genome shotgun (WGS) entry which is preliminary data.</text>
</comment>
<keyword evidence="1" id="KW-0812">Transmembrane</keyword>